<keyword evidence="6" id="KW-1185">Reference proteome</keyword>
<keyword evidence="3" id="KW-0539">Nucleus</keyword>
<evidence type="ECO:0000313" key="6">
    <source>
        <dbReference type="Proteomes" id="UP000239899"/>
    </source>
</evidence>
<protein>
    <submittedName>
        <fullName evidence="5">Ribosome biogenesis slx9-like isoform X1</fullName>
    </submittedName>
</protein>
<feature type="compositionally biased region" description="Basic residues" evidence="4">
    <location>
        <begin position="169"/>
        <end position="178"/>
    </location>
</feature>
<dbReference type="GO" id="GO:0000462">
    <property type="term" value="P:maturation of SSU-rRNA from tricistronic rRNA transcript (SSU-rRNA, 5.8S rRNA, LSU-rRNA)"/>
    <property type="evidence" value="ECO:0007669"/>
    <property type="project" value="InterPro"/>
</dbReference>
<feature type="region of interest" description="Disordered" evidence="4">
    <location>
        <begin position="151"/>
        <end position="188"/>
    </location>
</feature>
<dbReference type="AlphaFoldDB" id="A0A2P6TDZ1"/>
<comment type="caution">
    <text evidence="5">The sequence shown here is derived from an EMBL/GenBank/DDBJ whole genome shotgun (WGS) entry which is preliminary data.</text>
</comment>
<dbReference type="Proteomes" id="UP000239899">
    <property type="component" value="Unassembled WGS sequence"/>
</dbReference>
<dbReference type="PANTHER" id="PTHR31109">
    <property type="entry name" value="PROTEIN FAM207A"/>
    <property type="match status" value="1"/>
</dbReference>
<dbReference type="GO" id="GO:0005730">
    <property type="term" value="C:nucleolus"/>
    <property type="evidence" value="ECO:0007669"/>
    <property type="project" value="UniProtKB-SubCell"/>
</dbReference>
<dbReference type="GO" id="GO:0030688">
    <property type="term" value="C:preribosome, small subunit precursor"/>
    <property type="evidence" value="ECO:0007669"/>
    <property type="project" value="InterPro"/>
</dbReference>
<dbReference type="Pfam" id="PF15341">
    <property type="entry name" value="SLX9"/>
    <property type="match status" value="1"/>
</dbReference>
<reference evidence="5 6" key="1">
    <citation type="journal article" date="2018" name="Plant J.">
        <title>Genome sequences of Chlorella sorokiniana UTEX 1602 and Micractinium conductrix SAG 241.80: implications to maltose excretion by a green alga.</title>
        <authorList>
            <person name="Arriola M.B."/>
            <person name="Velmurugan N."/>
            <person name="Zhang Y."/>
            <person name="Plunkett M.H."/>
            <person name="Hondzo H."/>
            <person name="Barney B.M."/>
        </authorList>
    </citation>
    <scope>NUCLEOTIDE SEQUENCE [LARGE SCALE GENOMIC DNA]</scope>
    <source>
        <strain evidence="6">UTEX 1602</strain>
    </source>
</reference>
<evidence type="ECO:0000256" key="3">
    <source>
        <dbReference type="ARBA" id="ARBA00023242"/>
    </source>
</evidence>
<feature type="compositionally biased region" description="Low complexity" evidence="4">
    <location>
        <begin position="151"/>
        <end position="164"/>
    </location>
</feature>
<feature type="region of interest" description="Disordered" evidence="4">
    <location>
        <begin position="15"/>
        <end position="44"/>
    </location>
</feature>
<comment type="subcellular location">
    <subcellularLocation>
        <location evidence="1">Nucleus</location>
        <location evidence="1">Nucleolus</location>
    </subcellularLocation>
</comment>
<evidence type="ECO:0000256" key="4">
    <source>
        <dbReference type="SAM" id="MobiDB-lite"/>
    </source>
</evidence>
<dbReference type="OrthoDB" id="18703at2759"/>
<dbReference type="GO" id="GO:0030686">
    <property type="term" value="C:90S preribosome"/>
    <property type="evidence" value="ECO:0007669"/>
    <property type="project" value="InterPro"/>
</dbReference>
<organism evidence="5 6">
    <name type="scientific">Chlorella sorokiniana</name>
    <name type="common">Freshwater green alga</name>
    <dbReference type="NCBI Taxonomy" id="3076"/>
    <lineage>
        <taxon>Eukaryota</taxon>
        <taxon>Viridiplantae</taxon>
        <taxon>Chlorophyta</taxon>
        <taxon>core chlorophytes</taxon>
        <taxon>Trebouxiophyceae</taxon>
        <taxon>Chlorellales</taxon>
        <taxon>Chlorellaceae</taxon>
        <taxon>Chlorella clade</taxon>
        <taxon>Chlorella</taxon>
    </lineage>
</organism>
<proteinExistence type="inferred from homology"/>
<evidence type="ECO:0000256" key="1">
    <source>
        <dbReference type="ARBA" id="ARBA00004604"/>
    </source>
</evidence>
<comment type="similarity">
    <text evidence="2">Belongs to the SLX9 family.</text>
</comment>
<evidence type="ECO:0000256" key="2">
    <source>
        <dbReference type="ARBA" id="ARBA00011022"/>
    </source>
</evidence>
<dbReference type="InterPro" id="IPR028160">
    <property type="entry name" value="Slx9-like"/>
</dbReference>
<name>A0A2P6TDZ1_CHLSO</name>
<gene>
    <name evidence="5" type="ORF">C2E21_8654</name>
</gene>
<dbReference type="PANTHER" id="PTHR31109:SF2">
    <property type="entry name" value="RIBOSOME BIOGENESIS PROTEIN SLX9 HOMOLOG"/>
    <property type="match status" value="1"/>
</dbReference>
<sequence>MVRAKLAAKARKRLLEGDKSAAAAAAEEERDGPAPPQHVQRKLTRKVKFLERVAATGLTTTKGGVAKKKKQRPSVALTDLASLTASLNETAAGLEGAAARRQFGKSVGTLKAREKVAEVETQRLQAVLQHPQFQANPLAAVASHLAATLPAAPLPAAKGPAKDAATLRREKKKRRKERARQEAAMGDD</sequence>
<dbReference type="EMBL" id="LHPG02000021">
    <property type="protein sequence ID" value="PRW20857.1"/>
    <property type="molecule type" value="Genomic_DNA"/>
</dbReference>
<accession>A0A2P6TDZ1</accession>
<dbReference type="STRING" id="3076.A0A2P6TDZ1"/>
<evidence type="ECO:0000313" key="5">
    <source>
        <dbReference type="EMBL" id="PRW20857.1"/>
    </source>
</evidence>